<evidence type="ECO:0000256" key="3">
    <source>
        <dbReference type="ARBA" id="ARBA00022801"/>
    </source>
</evidence>
<organism evidence="6 7">
    <name type="scientific">Capsicum annuum</name>
    <name type="common">Capsicum pepper</name>
    <dbReference type="NCBI Taxonomy" id="4072"/>
    <lineage>
        <taxon>Eukaryota</taxon>
        <taxon>Viridiplantae</taxon>
        <taxon>Streptophyta</taxon>
        <taxon>Embryophyta</taxon>
        <taxon>Tracheophyta</taxon>
        <taxon>Spermatophyta</taxon>
        <taxon>Magnoliopsida</taxon>
        <taxon>eudicotyledons</taxon>
        <taxon>Gunneridae</taxon>
        <taxon>Pentapetalae</taxon>
        <taxon>asterids</taxon>
        <taxon>lamiids</taxon>
        <taxon>Solanales</taxon>
        <taxon>Solanaceae</taxon>
        <taxon>Solanoideae</taxon>
        <taxon>Capsiceae</taxon>
        <taxon>Capsicum</taxon>
    </lineage>
</organism>
<dbReference type="Pfam" id="PF09331">
    <property type="entry name" value="DUF1985"/>
    <property type="match status" value="1"/>
</dbReference>
<dbReference type="PROSITE" id="PS50600">
    <property type="entry name" value="ULP_PROTEASE"/>
    <property type="match status" value="1"/>
</dbReference>
<accession>A0A2G3ADN4</accession>
<evidence type="ECO:0000256" key="4">
    <source>
        <dbReference type="SAM" id="MobiDB-lite"/>
    </source>
</evidence>
<evidence type="ECO:0000313" key="7">
    <source>
        <dbReference type="Proteomes" id="UP000222542"/>
    </source>
</evidence>
<name>A0A2G3ADN4_CAPAN</name>
<dbReference type="Gramene" id="PHT92359">
    <property type="protein sequence ID" value="PHT92359"/>
    <property type="gene ID" value="T459_00241"/>
</dbReference>
<feature type="region of interest" description="Disordered" evidence="4">
    <location>
        <begin position="46"/>
        <end position="70"/>
    </location>
</feature>
<dbReference type="GO" id="GO:0006508">
    <property type="term" value="P:proteolysis"/>
    <property type="evidence" value="ECO:0007669"/>
    <property type="project" value="UniProtKB-KW"/>
</dbReference>
<reference evidence="6 7" key="2">
    <citation type="journal article" date="2017" name="Genome Biol.">
        <title>New reference genome sequences of hot pepper reveal the massive evolution of plant disease-resistance genes by retroduplication.</title>
        <authorList>
            <person name="Kim S."/>
            <person name="Park J."/>
            <person name="Yeom S.I."/>
            <person name="Kim Y.M."/>
            <person name="Seo E."/>
            <person name="Kim K.T."/>
            <person name="Kim M.S."/>
            <person name="Lee J.M."/>
            <person name="Cheong K."/>
            <person name="Shin H.S."/>
            <person name="Kim S.B."/>
            <person name="Han K."/>
            <person name="Lee J."/>
            <person name="Park M."/>
            <person name="Lee H.A."/>
            <person name="Lee H.Y."/>
            <person name="Lee Y."/>
            <person name="Oh S."/>
            <person name="Lee J.H."/>
            <person name="Choi E."/>
            <person name="Choi E."/>
            <person name="Lee S.E."/>
            <person name="Jeon J."/>
            <person name="Kim H."/>
            <person name="Choi G."/>
            <person name="Song H."/>
            <person name="Lee J."/>
            <person name="Lee S.C."/>
            <person name="Kwon J.K."/>
            <person name="Lee H.Y."/>
            <person name="Koo N."/>
            <person name="Hong Y."/>
            <person name="Kim R.W."/>
            <person name="Kang W.H."/>
            <person name="Huh J.H."/>
            <person name="Kang B.C."/>
            <person name="Yang T.J."/>
            <person name="Lee Y.H."/>
            <person name="Bennetzen J.L."/>
            <person name="Choi D."/>
        </authorList>
    </citation>
    <scope>NUCLEOTIDE SEQUENCE [LARGE SCALE GENOMIC DNA]</scope>
    <source>
        <strain evidence="7">cv. CM334</strain>
    </source>
</reference>
<evidence type="ECO:0000259" key="5">
    <source>
        <dbReference type="PROSITE" id="PS50600"/>
    </source>
</evidence>
<dbReference type="InterPro" id="IPR038765">
    <property type="entry name" value="Papain-like_cys_pep_sf"/>
</dbReference>
<dbReference type="SUPFAM" id="SSF54001">
    <property type="entry name" value="Cysteine proteinases"/>
    <property type="match status" value="1"/>
</dbReference>
<dbReference type="GO" id="GO:0008234">
    <property type="term" value="F:cysteine-type peptidase activity"/>
    <property type="evidence" value="ECO:0007669"/>
    <property type="project" value="InterPro"/>
</dbReference>
<dbReference type="PANTHER" id="PTHR31470">
    <property type="entry name" value="CYSTEINE PROTEINASES SUPERFAMILY PROTEIN-RELATED-RELATED"/>
    <property type="match status" value="1"/>
</dbReference>
<reference evidence="6 7" key="1">
    <citation type="journal article" date="2014" name="Nat. Genet.">
        <title>Genome sequence of the hot pepper provides insights into the evolution of pungency in Capsicum species.</title>
        <authorList>
            <person name="Kim S."/>
            <person name="Park M."/>
            <person name="Yeom S.I."/>
            <person name="Kim Y.M."/>
            <person name="Lee J.M."/>
            <person name="Lee H.A."/>
            <person name="Seo E."/>
            <person name="Choi J."/>
            <person name="Cheong K."/>
            <person name="Kim K.T."/>
            <person name="Jung K."/>
            <person name="Lee G.W."/>
            <person name="Oh S.K."/>
            <person name="Bae C."/>
            <person name="Kim S.B."/>
            <person name="Lee H.Y."/>
            <person name="Kim S.Y."/>
            <person name="Kim M.S."/>
            <person name="Kang B.C."/>
            <person name="Jo Y.D."/>
            <person name="Yang H.B."/>
            <person name="Jeong H.J."/>
            <person name="Kang W.H."/>
            <person name="Kwon J.K."/>
            <person name="Shin C."/>
            <person name="Lim J.Y."/>
            <person name="Park J.H."/>
            <person name="Huh J.H."/>
            <person name="Kim J.S."/>
            <person name="Kim B.D."/>
            <person name="Cohen O."/>
            <person name="Paran I."/>
            <person name="Suh M.C."/>
            <person name="Lee S.B."/>
            <person name="Kim Y.K."/>
            <person name="Shin Y."/>
            <person name="Noh S.J."/>
            <person name="Park J."/>
            <person name="Seo Y.S."/>
            <person name="Kwon S.Y."/>
            <person name="Kim H.A."/>
            <person name="Park J.M."/>
            <person name="Kim H.J."/>
            <person name="Choi S.B."/>
            <person name="Bosland P.W."/>
            <person name="Reeves G."/>
            <person name="Jo S.H."/>
            <person name="Lee B.W."/>
            <person name="Cho H.T."/>
            <person name="Choi H.S."/>
            <person name="Lee M.S."/>
            <person name="Yu Y."/>
            <person name="Do Choi Y."/>
            <person name="Park B.S."/>
            <person name="van Deynze A."/>
            <person name="Ashrafi H."/>
            <person name="Hill T."/>
            <person name="Kim W.T."/>
            <person name="Pai H.S."/>
            <person name="Ahn H.K."/>
            <person name="Yeam I."/>
            <person name="Giovannoni J.J."/>
            <person name="Rose J.K."/>
            <person name="Sorensen I."/>
            <person name="Lee S.J."/>
            <person name="Kim R.W."/>
            <person name="Choi I.Y."/>
            <person name="Choi B.S."/>
            <person name="Lim J.S."/>
            <person name="Lee Y.H."/>
            <person name="Choi D."/>
        </authorList>
    </citation>
    <scope>NUCLEOTIDE SEQUENCE [LARGE SCALE GENOMIC DNA]</scope>
    <source>
        <strain evidence="7">cv. CM334</strain>
    </source>
</reference>
<dbReference type="AlphaFoldDB" id="A0A2G3ADN4"/>
<sequence length="745" mass="85726">MEDSLDTNSVVGFVPRVFDYEEPNFVENRSKFRNDPNKMKEIRKAAAEKSKKAVGKSSRLSKKDDSGHPRLPKGQLFKCLIMLEIEQDNPDEIHVYMQEITLKFTIIEYTIISGLKYSGNIEEHLFSVTSKSALMMKYFSGSKGSVKRSLFIERFKMGNFENNSDVLNMSIIYFIHTFLYSQVRDSTISKSNFVMVENGSYEQFPWEKSSFEKLIALWRHDFFVAQQLYSMGGMPHVLNVWMYECCSEVDSTIAKRVGNVIPQIFNWQVVGIKVKYEKFMVEIAVDCSDKRPAIDVQSQVDLDIQGFEEFSTVPPIKILKKTGSERIHAEKTTLSSSLKSVCQDNSDEKWDDIKLFLQSYIFNETDKSTDVYSADDPMNGHYFDWNRSPIQQQSQDVEGCSEDNATASLDALVESVVNYNSDNTNVGTSTIVHVHNDHMVDYSSTLSESDQVELDGILKIIAAPVDDVSIEVVPSAGPIVNQHDISDCQLSLDFSDAIVAAHQAAKTPAKHIDVIFYHLRKKSKLRSDQDYRFTTTNYFFKNYIDKTYSIYYEDDTDIVLTTQQDYVESVHVVLIEEAITHIIKGYCMPSGLPWHQVDEVYVPINCNENFHWVLAVIALKDKRIRVYDSLSRRRSTESITEIQKLAKMLPTYLSDNNFYDETSRTDWPNLETYRDKITQTIQILNEHTFDVEYVQHIMQKESDSVYDRDCGVFVVGYAEYLSEEMNVPSDGFEALYRRMCYAILL</sequence>
<evidence type="ECO:0000256" key="1">
    <source>
        <dbReference type="ARBA" id="ARBA00005234"/>
    </source>
</evidence>
<dbReference type="Proteomes" id="UP000222542">
    <property type="component" value="Unassembled WGS sequence"/>
</dbReference>
<protein>
    <recommendedName>
        <fullName evidence="5">Ubiquitin-like protease family profile domain-containing protein</fullName>
    </recommendedName>
</protein>
<dbReference type="PANTHER" id="PTHR31470:SF46">
    <property type="entry name" value="ULP1 PROTEASE FAMILY, C-TERMINAL CATALYTIC DOMAIN CONTAINING PROTEIN"/>
    <property type="match status" value="1"/>
</dbReference>
<dbReference type="EMBL" id="AYRZ02000001">
    <property type="protein sequence ID" value="PHT92359.1"/>
    <property type="molecule type" value="Genomic_DNA"/>
</dbReference>
<keyword evidence="7" id="KW-1185">Reference proteome</keyword>
<keyword evidence="3" id="KW-0378">Hydrolase</keyword>
<keyword evidence="2" id="KW-0645">Protease</keyword>
<evidence type="ECO:0000256" key="2">
    <source>
        <dbReference type="ARBA" id="ARBA00022670"/>
    </source>
</evidence>
<dbReference type="Pfam" id="PF02902">
    <property type="entry name" value="Peptidase_C48"/>
    <property type="match status" value="1"/>
</dbReference>
<comment type="similarity">
    <text evidence="1">Belongs to the peptidase C48 family.</text>
</comment>
<dbReference type="InterPro" id="IPR003653">
    <property type="entry name" value="Peptidase_C48_C"/>
</dbReference>
<dbReference type="InterPro" id="IPR015410">
    <property type="entry name" value="DUF1985"/>
</dbReference>
<gene>
    <name evidence="6" type="ORF">T459_00241</name>
</gene>
<dbReference type="Gene3D" id="3.40.395.10">
    <property type="entry name" value="Adenoviral Proteinase, Chain A"/>
    <property type="match status" value="1"/>
</dbReference>
<comment type="caution">
    <text evidence="6">The sequence shown here is derived from an EMBL/GenBank/DDBJ whole genome shotgun (WGS) entry which is preliminary data.</text>
</comment>
<proteinExistence type="inferred from homology"/>
<feature type="domain" description="Ubiquitin-like protease family profile" evidence="5">
    <location>
        <begin position="490"/>
        <end position="721"/>
    </location>
</feature>
<evidence type="ECO:0000313" key="6">
    <source>
        <dbReference type="EMBL" id="PHT92359.1"/>
    </source>
</evidence>